<protein>
    <recommendedName>
        <fullName evidence="6">Carboxylic ester hydrolase</fullName>
        <ecNumber evidence="6">3.1.1.-</ecNumber>
    </recommendedName>
</protein>
<dbReference type="EC" id="3.1.1.-" evidence="6"/>
<proteinExistence type="inferred from homology"/>
<evidence type="ECO:0000313" key="9">
    <source>
        <dbReference type="Proteomes" id="UP000838756"/>
    </source>
</evidence>
<accession>A0A8S4SCV2</accession>
<comment type="caution">
    <text evidence="8">The sequence shown here is derived from an EMBL/GenBank/DDBJ whole genome shotgun (WGS) entry which is preliminary data.</text>
</comment>
<gene>
    <name evidence="8" type="primary">jg6190</name>
    <name evidence="8" type="ORF">PAEG_LOCUS21735</name>
</gene>
<evidence type="ECO:0000313" key="8">
    <source>
        <dbReference type="EMBL" id="CAH2248372.1"/>
    </source>
</evidence>
<comment type="similarity">
    <text evidence="1 6">Belongs to the type-B carboxylesterase/lipase family.</text>
</comment>
<evidence type="ECO:0000256" key="6">
    <source>
        <dbReference type="RuleBase" id="RU361235"/>
    </source>
</evidence>
<keyword evidence="9" id="KW-1185">Reference proteome</keyword>
<evidence type="ECO:0000256" key="1">
    <source>
        <dbReference type="ARBA" id="ARBA00005964"/>
    </source>
</evidence>
<reference evidence="8" key="1">
    <citation type="submission" date="2022-03" db="EMBL/GenBank/DDBJ databases">
        <authorList>
            <person name="Lindestad O."/>
        </authorList>
    </citation>
    <scope>NUCLEOTIDE SEQUENCE</scope>
</reference>
<dbReference type="InterPro" id="IPR002018">
    <property type="entry name" value="CarbesteraseB"/>
</dbReference>
<feature type="chain" id="PRO_5035966525" description="Carboxylic ester hydrolase" evidence="6">
    <location>
        <begin position="18"/>
        <end position="551"/>
    </location>
</feature>
<dbReference type="PROSITE" id="PS00941">
    <property type="entry name" value="CARBOXYLESTERASE_B_2"/>
    <property type="match status" value="1"/>
</dbReference>
<keyword evidence="2" id="KW-0719">Serine esterase</keyword>
<dbReference type="InterPro" id="IPR029058">
    <property type="entry name" value="AB_hydrolase_fold"/>
</dbReference>
<dbReference type="Pfam" id="PF00135">
    <property type="entry name" value="COesterase"/>
    <property type="match status" value="1"/>
</dbReference>
<dbReference type="EMBL" id="CAKXAJ010025974">
    <property type="protein sequence ID" value="CAH2248372.1"/>
    <property type="molecule type" value="Genomic_DNA"/>
</dbReference>
<dbReference type="OrthoDB" id="19653at2759"/>
<dbReference type="Proteomes" id="UP000838756">
    <property type="component" value="Unassembled WGS sequence"/>
</dbReference>
<feature type="signal peptide" evidence="6">
    <location>
        <begin position="1"/>
        <end position="17"/>
    </location>
</feature>
<keyword evidence="6" id="KW-0732">Signal</keyword>
<dbReference type="PROSITE" id="PS00122">
    <property type="entry name" value="CARBOXYLESTERASE_B_1"/>
    <property type="match status" value="1"/>
</dbReference>
<dbReference type="InterPro" id="IPR019819">
    <property type="entry name" value="Carboxylesterase_B_CS"/>
</dbReference>
<name>A0A8S4SCV2_9NEOP</name>
<dbReference type="InterPro" id="IPR019826">
    <property type="entry name" value="Carboxylesterase_B_AS"/>
</dbReference>
<dbReference type="GO" id="GO:0052689">
    <property type="term" value="F:carboxylic ester hydrolase activity"/>
    <property type="evidence" value="ECO:0007669"/>
    <property type="project" value="UniProtKB-KW"/>
</dbReference>
<evidence type="ECO:0000256" key="2">
    <source>
        <dbReference type="ARBA" id="ARBA00022487"/>
    </source>
</evidence>
<keyword evidence="5" id="KW-0325">Glycoprotein</keyword>
<evidence type="ECO:0000256" key="3">
    <source>
        <dbReference type="ARBA" id="ARBA00022801"/>
    </source>
</evidence>
<dbReference type="PANTHER" id="PTHR43142:SF1">
    <property type="entry name" value="CARBOXYLIC ESTER HYDROLASE"/>
    <property type="match status" value="1"/>
</dbReference>
<dbReference type="SUPFAM" id="SSF53474">
    <property type="entry name" value="alpha/beta-Hydrolases"/>
    <property type="match status" value="1"/>
</dbReference>
<organism evidence="8 9">
    <name type="scientific">Pararge aegeria aegeria</name>
    <dbReference type="NCBI Taxonomy" id="348720"/>
    <lineage>
        <taxon>Eukaryota</taxon>
        <taxon>Metazoa</taxon>
        <taxon>Ecdysozoa</taxon>
        <taxon>Arthropoda</taxon>
        <taxon>Hexapoda</taxon>
        <taxon>Insecta</taxon>
        <taxon>Pterygota</taxon>
        <taxon>Neoptera</taxon>
        <taxon>Endopterygota</taxon>
        <taxon>Lepidoptera</taxon>
        <taxon>Glossata</taxon>
        <taxon>Ditrysia</taxon>
        <taxon>Papilionoidea</taxon>
        <taxon>Nymphalidae</taxon>
        <taxon>Satyrinae</taxon>
        <taxon>Satyrini</taxon>
        <taxon>Parargina</taxon>
        <taxon>Pararge</taxon>
    </lineage>
</organism>
<dbReference type="Gene3D" id="3.40.50.1820">
    <property type="entry name" value="alpha/beta hydrolase"/>
    <property type="match status" value="1"/>
</dbReference>
<dbReference type="PANTHER" id="PTHR43142">
    <property type="entry name" value="CARBOXYLIC ESTER HYDROLASE"/>
    <property type="match status" value="1"/>
</dbReference>
<dbReference type="AlphaFoldDB" id="A0A8S4SCV2"/>
<evidence type="ECO:0000259" key="7">
    <source>
        <dbReference type="Pfam" id="PF00135"/>
    </source>
</evidence>
<evidence type="ECO:0000256" key="4">
    <source>
        <dbReference type="ARBA" id="ARBA00023157"/>
    </source>
</evidence>
<sequence length="551" mass="61771">MYLFVVLGLFILQKAAAIIVPVEQGLLEGEQKWTITGNTLYNSFKGIPYAAPPTGELRFKAPQPALNWEGVRNATEHGSFCPQVDQLTNKFLPGSEDCLFLNVYTPNINTDDSLKPVMVFIHGGSYAFGSGNDENYASDYLIDKNVVVVTLNYRLDSLGFLCLDTKEVPGNAGLKDQVAALKWVQKNIENFGGDSNQVTIFGQSAGAVSCFLHALSPMSKGLFHRVIAMSGVPISDFSVEFESKRRAMVLGKSLGIETTNTTAFLELLQDLPAKKLIGTNPSVIAIEEYINLVMKLYFVPVVEKDYGQERFLIDQPDVLLRNGRMHDVDVLLGYASAEGIVGIFMYEKAPTIENYERFREALVPRNILYQSKPTITVELGDLIKEHYSGSEPLSLKTMPQFVNFTSHMFTYGVLRFAKHLSNAAIDNIYLYQFSCMSERNILSQQGTKYGINGVSHNDDLMYVFNPIQYNLPMNKSAPSYKMIENTCTLLTNFAKYGNPTPDSSLGVEWPKYTAETETFMDIGEELTIDTKPRACMMDFWQRIYERADIPF</sequence>
<evidence type="ECO:0000256" key="5">
    <source>
        <dbReference type="ARBA" id="ARBA00023180"/>
    </source>
</evidence>
<keyword evidence="3 6" id="KW-0378">Hydrolase</keyword>
<keyword evidence="4" id="KW-1015">Disulfide bond</keyword>
<feature type="domain" description="Carboxylesterase type B" evidence="7">
    <location>
        <begin position="18"/>
        <end position="540"/>
    </location>
</feature>